<evidence type="ECO:0000256" key="2">
    <source>
        <dbReference type="SAM" id="Phobius"/>
    </source>
</evidence>
<accession>A0ABQ8UIK1</accession>
<dbReference type="InterPro" id="IPR013945">
    <property type="entry name" value="Pkr1"/>
</dbReference>
<evidence type="ECO:0000256" key="1">
    <source>
        <dbReference type="SAM" id="MobiDB-lite"/>
    </source>
</evidence>
<feature type="transmembrane region" description="Helical" evidence="2">
    <location>
        <begin position="63"/>
        <end position="83"/>
    </location>
</feature>
<sequence>MSTTESSAPDSAPVATSSVEVAPAVPATPATTASSEEKPFPETGILSLLNPGVSNKLLRWLDLIFVVMMASLLFLIVSCHLMGWVNIHVYIMFFLGIGLIVSFKWFMSMVGDQVVRPESSTAAAPTAVEDKKKD</sequence>
<keyword evidence="2" id="KW-0812">Transmembrane</keyword>
<keyword evidence="2" id="KW-0472">Membrane</keyword>
<keyword evidence="2" id="KW-1133">Transmembrane helix</keyword>
<organism evidence="3 4">
    <name type="scientific">Paratrimastix pyriformis</name>
    <dbReference type="NCBI Taxonomy" id="342808"/>
    <lineage>
        <taxon>Eukaryota</taxon>
        <taxon>Metamonada</taxon>
        <taxon>Preaxostyla</taxon>
        <taxon>Paratrimastigidae</taxon>
        <taxon>Paratrimastix</taxon>
    </lineage>
</organism>
<feature type="compositionally biased region" description="Low complexity" evidence="1">
    <location>
        <begin position="12"/>
        <end position="34"/>
    </location>
</feature>
<gene>
    <name evidence="3" type="ORF">PAPYR_5112</name>
</gene>
<comment type="caution">
    <text evidence="3">The sequence shown here is derived from an EMBL/GenBank/DDBJ whole genome shotgun (WGS) entry which is preliminary data.</text>
</comment>
<proteinExistence type="predicted"/>
<feature type="transmembrane region" description="Helical" evidence="2">
    <location>
        <begin position="89"/>
        <end position="107"/>
    </location>
</feature>
<feature type="region of interest" description="Disordered" evidence="1">
    <location>
        <begin position="1"/>
        <end position="39"/>
    </location>
</feature>
<keyword evidence="4" id="KW-1185">Reference proteome</keyword>
<dbReference type="Proteomes" id="UP001141327">
    <property type="component" value="Unassembled WGS sequence"/>
</dbReference>
<dbReference type="Pfam" id="PF08636">
    <property type="entry name" value="Pkr1"/>
    <property type="match status" value="1"/>
</dbReference>
<evidence type="ECO:0008006" key="5">
    <source>
        <dbReference type="Google" id="ProtNLM"/>
    </source>
</evidence>
<name>A0ABQ8UIK1_9EUKA</name>
<reference evidence="3" key="1">
    <citation type="journal article" date="2022" name="bioRxiv">
        <title>Genomics of Preaxostyla Flagellates Illuminates Evolutionary Transitions and the Path Towards Mitochondrial Loss.</title>
        <authorList>
            <person name="Novak L.V.F."/>
            <person name="Treitli S.C."/>
            <person name="Pyrih J."/>
            <person name="Halakuc P."/>
            <person name="Pipaliya S.V."/>
            <person name="Vacek V."/>
            <person name="Brzon O."/>
            <person name="Soukal P."/>
            <person name="Eme L."/>
            <person name="Dacks J.B."/>
            <person name="Karnkowska A."/>
            <person name="Elias M."/>
            <person name="Hampl V."/>
        </authorList>
    </citation>
    <scope>NUCLEOTIDE SEQUENCE</scope>
    <source>
        <strain evidence="3">RCP-MX</strain>
    </source>
</reference>
<dbReference type="EMBL" id="JAPMOS010000023">
    <property type="protein sequence ID" value="KAJ4459056.1"/>
    <property type="molecule type" value="Genomic_DNA"/>
</dbReference>
<evidence type="ECO:0000313" key="4">
    <source>
        <dbReference type="Proteomes" id="UP001141327"/>
    </source>
</evidence>
<protein>
    <recommendedName>
        <fullName evidence="5">Transmembrane protein</fullName>
    </recommendedName>
</protein>
<evidence type="ECO:0000313" key="3">
    <source>
        <dbReference type="EMBL" id="KAJ4459056.1"/>
    </source>
</evidence>